<proteinExistence type="predicted"/>
<protein>
    <submittedName>
        <fullName evidence="1">Major facilitator superfamily domain-containing protein</fullName>
    </submittedName>
</protein>
<evidence type="ECO:0000313" key="2">
    <source>
        <dbReference type="Proteomes" id="UP001055072"/>
    </source>
</evidence>
<organism evidence="1 2">
    <name type="scientific">Irpex rosettiformis</name>
    <dbReference type="NCBI Taxonomy" id="378272"/>
    <lineage>
        <taxon>Eukaryota</taxon>
        <taxon>Fungi</taxon>
        <taxon>Dikarya</taxon>
        <taxon>Basidiomycota</taxon>
        <taxon>Agaricomycotina</taxon>
        <taxon>Agaricomycetes</taxon>
        <taxon>Polyporales</taxon>
        <taxon>Irpicaceae</taxon>
        <taxon>Irpex</taxon>
    </lineage>
</organism>
<gene>
    <name evidence="1" type="ORF">BDY19DRAFT_992990</name>
</gene>
<name>A0ACB8U5B2_9APHY</name>
<accession>A0ACB8U5B2</accession>
<evidence type="ECO:0000313" key="1">
    <source>
        <dbReference type="EMBL" id="KAI0089381.1"/>
    </source>
</evidence>
<sequence>MSSKVLQDSNQANHRHGVYFWCTFLAICVSLFMSALEVTGTSTALPTIVSDLQGADFVWVGSAYPLAATALLPASGGMAQIFGRRFTMLVALGLFALGSALCGCAQNMSWLIAARTIQGAGGGALQSLAGIIISDLVPLQQRGMYNSFIGL</sequence>
<dbReference type="EMBL" id="MU274910">
    <property type="protein sequence ID" value="KAI0089381.1"/>
    <property type="molecule type" value="Genomic_DNA"/>
</dbReference>
<dbReference type="Proteomes" id="UP001055072">
    <property type="component" value="Unassembled WGS sequence"/>
</dbReference>
<comment type="caution">
    <text evidence="1">The sequence shown here is derived from an EMBL/GenBank/DDBJ whole genome shotgun (WGS) entry which is preliminary data.</text>
</comment>
<keyword evidence="2" id="KW-1185">Reference proteome</keyword>
<reference evidence="1" key="1">
    <citation type="journal article" date="2021" name="Environ. Microbiol.">
        <title>Gene family expansions and transcriptome signatures uncover fungal adaptations to wood decay.</title>
        <authorList>
            <person name="Hage H."/>
            <person name="Miyauchi S."/>
            <person name="Viragh M."/>
            <person name="Drula E."/>
            <person name="Min B."/>
            <person name="Chaduli D."/>
            <person name="Navarro D."/>
            <person name="Favel A."/>
            <person name="Norest M."/>
            <person name="Lesage-Meessen L."/>
            <person name="Balint B."/>
            <person name="Merenyi Z."/>
            <person name="de Eugenio L."/>
            <person name="Morin E."/>
            <person name="Martinez A.T."/>
            <person name="Baldrian P."/>
            <person name="Stursova M."/>
            <person name="Martinez M.J."/>
            <person name="Novotny C."/>
            <person name="Magnuson J.K."/>
            <person name="Spatafora J.W."/>
            <person name="Maurice S."/>
            <person name="Pangilinan J."/>
            <person name="Andreopoulos W."/>
            <person name="LaButti K."/>
            <person name="Hundley H."/>
            <person name="Na H."/>
            <person name="Kuo A."/>
            <person name="Barry K."/>
            <person name="Lipzen A."/>
            <person name="Henrissat B."/>
            <person name="Riley R."/>
            <person name="Ahrendt S."/>
            <person name="Nagy L.G."/>
            <person name="Grigoriev I.V."/>
            <person name="Martin F."/>
            <person name="Rosso M.N."/>
        </authorList>
    </citation>
    <scope>NUCLEOTIDE SEQUENCE</scope>
    <source>
        <strain evidence="1">CBS 384.51</strain>
    </source>
</reference>